<evidence type="ECO:0000313" key="3">
    <source>
        <dbReference type="Proteomes" id="UP001454036"/>
    </source>
</evidence>
<accession>A0AAV3R1Q0</accession>
<reference evidence="2 3" key="1">
    <citation type="submission" date="2024-01" db="EMBL/GenBank/DDBJ databases">
        <title>The complete chloroplast genome sequence of Lithospermum erythrorhizon: insights into the phylogenetic relationship among Boraginaceae species and the maternal lineages of purple gromwells.</title>
        <authorList>
            <person name="Okada T."/>
            <person name="Watanabe K."/>
        </authorList>
    </citation>
    <scope>NUCLEOTIDE SEQUENCE [LARGE SCALE GENOMIC DNA]</scope>
</reference>
<proteinExistence type="predicted"/>
<keyword evidence="3" id="KW-1185">Reference proteome</keyword>
<dbReference type="EMBL" id="BAABME010006785">
    <property type="protein sequence ID" value="GAA0169291.1"/>
    <property type="molecule type" value="Genomic_DNA"/>
</dbReference>
<protein>
    <submittedName>
        <fullName evidence="2">Uncharacterized protein</fullName>
    </submittedName>
</protein>
<organism evidence="2 3">
    <name type="scientific">Lithospermum erythrorhizon</name>
    <name type="common">Purple gromwell</name>
    <name type="synonym">Lithospermum officinale var. erythrorhizon</name>
    <dbReference type="NCBI Taxonomy" id="34254"/>
    <lineage>
        <taxon>Eukaryota</taxon>
        <taxon>Viridiplantae</taxon>
        <taxon>Streptophyta</taxon>
        <taxon>Embryophyta</taxon>
        <taxon>Tracheophyta</taxon>
        <taxon>Spermatophyta</taxon>
        <taxon>Magnoliopsida</taxon>
        <taxon>eudicotyledons</taxon>
        <taxon>Gunneridae</taxon>
        <taxon>Pentapetalae</taxon>
        <taxon>asterids</taxon>
        <taxon>lamiids</taxon>
        <taxon>Boraginales</taxon>
        <taxon>Boraginaceae</taxon>
        <taxon>Boraginoideae</taxon>
        <taxon>Lithospermeae</taxon>
        <taxon>Lithospermum</taxon>
    </lineage>
</organism>
<feature type="region of interest" description="Disordered" evidence="1">
    <location>
        <begin position="54"/>
        <end position="80"/>
    </location>
</feature>
<comment type="caution">
    <text evidence="2">The sequence shown here is derived from an EMBL/GenBank/DDBJ whole genome shotgun (WGS) entry which is preliminary data.</text>
</comment>
<evidence type="ECO:0000313" key="2">
    <source>
        <dbReference type="EMBL" id="GAA0169291.1"/>
    </source>
</evidence>
<evidence type="ECO:0000256" key="1">
    <source>
        <dbReference type="SAM" id="MobiDB-lite"/>
    </source>
</evidence>
<dbReference type="Proteomes" id="UP001454036">
    <property type="component" value="Unassembled WGS sequence"/>
</dbReference>
<name>A0AAV3R1Q0_LITER</name>
<gene>
    <name evidence="2" type="ORF">LIER_23810</name>
</gene>
<dbReference type="AlphaFoldDB" id="A0AAV3R1Q0"/>
<sequence>MPVEVSQHEIVEDVVVDRIVVNDGPETSHVSIPVQNAFESLDKEVPEIVRIDDDPIVSNKVDGSDSNSRVQSSKRKEKEV</sequence>